<reference evidence="2 3" key="1">
    <citation type="submission" date="2019-03" db="EMBL/GenBank/DDBJ databases">
        <title>First draft genome of Liparis tanakae, snailfish: a comprehensive survey of snailfish specific genes.</title>
        <authorList>
            <person name="Kim W."/>
            <person name="Song I."/>
            <person name="Jeong J.-H."/>
            <person name="Kim D."/>
            <person name="Kim S."/>
            <person name="Ryu S."/>
            <person name="Song J.Y."/>
            <person name="Lee S.K."/>
        </authorList>
    </citation>
    <scope>NUCLEOTIDE SEQUENCE [LARGE SCALE GENOMIC DNA]</scope>
    <source>
        <tissue evidence="2">Muscle</tissue>
    </source>
</reference>
<organism evidence="2 3">
    <name type="scientific">Liparis tanakae</name>
    <name type="common">Tanaka's snailfish</name>
    <dbReference type="NCBI Taxonomy" id="230148"/>
    <lineage>
        <taxon>Eukaryota</taxon>
        <taxon>Metazoa</taxon>
        <taxon>Chordata</taxon>
        <taxon>Craniata</taxon>
        <taxon>Vertebrata</taxon>
        <taxon>Euteleostomi</taxon>
        <taxon>Actinopterygii</taxon>
        <taxon>Neopterygii</taxon>
        <taxon>Teleostei</taxon>
        <taxon>Neoteleostei</taxon>
        <taxon>Acanthomorphata</taxon>
        <taxon>Eupercaria</taxon>
        <taxon>Perciformes</taxon>
        <taxon>Cottioidei</taxon>
        <taxon>Cottales</taxon>
        <taxon>Liparidae</taxon>
        <taxon>Liparis</taxon>
    </lineage>
</organism>
<evidence type="ECO:0000313" key="2">
    <source>
        <dbReference type="EMBL" id="TNN64627.1"/>
    </source>
</evidence>
<proteinExistence type="predicted"/>
<dbReference type="AlphaFoldDB" id="A0A4Z2HFH7"/>
<feature type="region of interest" description="Disordered" evidence="1">
    <location>
        <begin position="1"/>
        <end position="29"/>
    </location>
</feature>
<keyword evidence="3" id="KW-1185">Reference proteome</keyword>
<feature type="region of interest" description="Disordered" evidence="1">
    <location>
        <begin position="75"/>
        <end position="119"/>
    </location>
</feature>
<accession>A0A4Z2HFH7</accession>
<name>A0A4Z2HFH7_9TELE</name>
<evidence type="ECO:0000256" key="1">
    <source>
        <dbReference type="SAM" id="MobiDB-lite"/>
    </source>
</evidence>
<evidence type="ECO:0000313" key="3">
    <source>
        <dbReference type="Proteomes" id="UP000314294"/>
    </source>
</evidence>
<comment type="caution">
    <text evidence="2">The sequence shown here is derived from an EMBL/GenBank/DDBJ whole genome shotgun (WGS) entry which is preliminary data.</text>
</comment>
<dbReference type="EMBL" id="SRLO01000249">
    <property type="protein sequence ID" value="TNN64627.1"/>
    <property type="molecule type" value="Genomic_DNA"/>
</dbReference>
<sequence length="119" mass="13102">MHLKSSLANETKAEPQGETSGNFCTSHLERENGNISEQLLARRRRVNKISGEIVIAAEETSMCQLQKRLQLRQRENSQRGGLIKPEQHLPVTSKPLVESGNMTASETSLQVGKTSSESG</sequence>
<gene>
    <name evidence="2" type="ORF">EYF80_025136</name>
</gene>
<protein>
    <submittedName>
        <fullName evidence="2">Uncharacterized protein</fullName>
    </submittedName>
</protein>
<feature type="compositionally biased region" description="Polar residues" evidence="1">
    <location>
        <begin position="100"/>
        <end position="119"/>
    </location>
</feature>
<dbReference type="Proteomes" id="UP000314294">
    <property type="component" value="Unassembled WGS sequence"/>
</dbReference>